<dbReference type="FunFam" id="1.10.340.70:FF:000001">
    <property type="entry name" value="Retrovirus-related Pol polyprotein from transposon gypsy-like Protein"/>
    <property type="match status" value="1"/>
</dbReference>
<dbReference type="AlphaFoldDB" id="A0A4Y2BL58"/>
<dbReference type="Gene3D" id="1.10.340.70">
    <property type="match status" value="1"/>
</dbReference>
<sequence>MNLAFIECPQDVRESLAPQFFVVAIRDTQLSTRLMELKELKSVLAYSMKSTILARNNSGESCNKTILDSYLKWESDDGSSCRWQLILPKSRIQEVLSDTRDRANGGHFGVMKTVRKTWKRFYWTDFAPSDVEKWCRECKLADPENDPK</sequence>
<evidence type="ECO:0000313" key="2">
    <source>
        <dbReference type="EMBL" id="GBL92991.1"/>
    </source>
</evidence>
<dbReference type="EMBL" id="BGPR01000090">
    <property type="protein sequence ID" value="GBL92991.1"/>
    <property type="molecule type" value="Genomic_DNA"/>
</dbReference>
<keyword evidence="3" id="KW-1185">Reference proteome</keyword>
<evidence type="ECO:0000259" key="1">
    <source>
        <dbReference type="Pfam" id="PF17921"/>
    </source>
</evidence>
<protein>
    <recommendedName>
        <fullName evidence="1">Integrase zinc-binding domain-containing protein</fullName>
    </recommendedName>
</protein>
<dbReference type="OrthoDB" id="10030726at2759"/>
<gene>
    <name evidence="2" type="ORF">AVEN_54629_1</name>
</gene>
<feature type="domain" description="Integrase zinc-binding" evidence="1">
    <location>
        <begin position="88"/>
        <end position="139"/>
    </location>
</feature>
<name>A0A4Y2BL58_ARAVE</name>
<proteinExistence type="predicted"/>
<evidence type="ECO:0000313" key="3">
    <source>
        <dbReference type="Proteomes" id="UP000499080"/>
    </source>
</evidence>
<accession>A0A4Y2BL58</accession>
<dbReference type="Proteomes" id="UP000499080">
    <property type="component" value="Unassembled WGS sequence"/>
</dbReference>
<organism evidence="2 3">
    <name type="scientific">Araneus ventricosus</name>
    <name type="common">Orbweaver spider</name>
    <name type="synonym">Epeira ventricosa</name>
    <dbReference type="NCBI Taxonomy" id="182803"/>
    <lineage>
        <taxon>Eukaryota</taxon>
        <taxon>Metazoa</taxon>
        <taxon>Ecdysozoa</taxon>
        <taxon>Arthropoda</taxon>
        <taxon>Chelicerata</taxon>
        <taxon>Arachnida</taxon>
        <taxon>Araneae</taxon>
        <taxon>Araneomorphae</taxon>
        <taxon>Entelegynae</taxon>
        <taxon>Araneoidea</taxon>
        <taxon>Araneidae</taxon>
        <taxon>Araneus</taxon>
    </lineage>
</organism>
<dbReference type="Pfam" id="PF17921">
    <property type="entry name" value="Integrase_H2C2"/>
    <property type="match status" value="1"/>
</dbReference>
<comment type="caution">
    <text evidence="2">The sequence shown here is derived from an EMBL/GenBank/DDBJ whole genome shotgun (WGS) entry which is preliminary data.</text>
</comment>
<reference evidence="2 3" key="1">
    <citation type="journal article" date="2019" name="Sci. Rep.">
        <title>Orb-weaving spider Araneus ventricosus genome elucidates the spidroin gene catalogue.</title>
        <authorList>
            <person name="Kono N."/>
            <person name="Nakamura H."/>
            <person name="Ohtoshi R."/>
            <person name="Moran D.A.P."/>
            <person name="Shinohara A."/>
            <person name="Yoshida Y."/>
            <person name="Fujiwara M."/>
            <person name="Mori M."/>
            <person name="Tomita M."/>
            <person name="Arakawa K."/>
        </authorList>
    </citation>
    <scope>NUCLEOTIDE SEQUENCE [LARGE SCALE GENOMIC DNA]</scope>
</reference>
<dbReference type="InterPro" id="IPR041588">
    <property type="entry name" value="Integrase_H2C2"/>
</dbReference>